<evidence type="ECO:0000313" key="1">
    <source>
        <dbReference type="EMBL" id="GJE95047.1"/>
    </source>
</evidence>
<protein>
    <recommendedName>
        <fullName evidence="3">F-box domain-containing protein</fullName>
    </recommendedName>
</protein>
<name>A0A9P3GG78_9APHY</name>
<reference evidence="1 2" key="1">
    <citation type="submission" date="2021-08" db="EMBL/GenBank/DDBJ databases">
        <title>Draft Genome Sequence of Phanerochaete sordida strain YK-624.</title>
        <authorList>
            <person name="Mori T."/>
            <person name="Dohra H."/>
            <person name="Suzuki T."/>
            <person name="Kawagishi H."/>
            <person name="Hirai H."/>
        </authorList>
    </citation>
    <scope>NUCLEOTIDE SEQUENCE [LARGE SCALE GENOMIC DNA]</scope>
    <source>
        <strain evidence="1 2">YK-624</strain>
    </source>
</reference>
<gene>
    <name evidence="1" type="ORF">PsYK624_112260</name>
</gene>
<dbReference type="EMBL" id="BPQB01000045">
    <property type="protein sequence ID" value="GJE95047.1"/>
    <property type="molecule type" value="Genomic_DNA"/>
</dbReference>
<keyword evidence="2" id="KW-1185">Reference proteome</keyword>
<evidence type="ECO:0000313" key="2">
    <source>
        <dbReference type="Proteomes" id="UP000703269"/>
    </source>
</evidence>
<dbReference type="SUPFAM" id="SSF52047">
    <property type="entry name" value="RNI-like"/>
    <property type="match status" value="1"/>
</dbReference>
<dbReference type="Proteomes" id="UP000703269">
    <property type="component" value="Unassembled WGS sequence"/>
</dbReference>
<evidence type="ECO:0008006" key="3">
    <source>
        <dbReference type="Google" id="ProtNLM"/>
    </source>
</evidence>
<accession>A0A9P3GG78</accession>
<proteinExistence type="predicted"/>
<comment type="caution">
    <text evidence="1">The sequence shown here is derived from an EMBL/GenBank/DDBJ whole genome shotgun (WGS) entry which is preliminary data.</text>
</comment>
<dbReference type="OrthoDB" id="2804406at2759"/>
<sequence length="194" mass="21963">MALNGNVALEKDYIHVDGMWTARNGHPVLKARQLVASEAFSGVERLRNLKCLHIHDIPVYLVQGHITSMVRAWPQLEDLSFAQASPEIVFPIRITIEDLYPLVEHCPNLAWLTISVTGSGGSQAPFDFGAETVVPRPWRLRHLDFRHSDIQSGLDCERISWFLSMVTVPQGPVFTLWPENEGLVKEVMDLLHEF</sequence>
<organism evidence="1 2">
    <name type="scientific">Phanerochaete sordida</name>
    <dbReference type="NCBI Taxonomy" id="48140"/>
    <lineage>
        <taxon>Eukaryota</taxon>
        <taxon>Fungi</taxon>
        <taxon>Dikarya</taxon>
        <taxon>Basidiomycota</taxon>
        <taxon>Agaricomycotina</taxon>
        <taxon>Agaricomycetes</taxon>
        <taxon>Polyporales</taxon>
        <taxon>Phanerochaetaceae</taxon>
        <taxon>Phanerochaete</taxon>
    </lineage>
</organism>
<dbReference type="AlphaFoldDB" id="A0A9P3GG78"/>